<gene>
    <name evidence="8" type="ORF">BDV40DRAFT_294945</name>
</gene>
<reference evidence="8 9" key="1">
    <citation type="submission" date="2019-04" db="EMBL/GenBank/DDBJ databases">
        <title>Friends and foes A comparative genomics study of 23 Aspergillus species from section Flavi.</title>
        <authorList>
            <consortium name="DOE Joint Genome Institute"/>
            <person name="Kjaerbolling I."/>
            <person name="Vesth T."/>
            <person name="Frisvad J.C."/>
            <person name="Nybo J.L."/>
            <person name="Theobald S."/>
            <person name="Kildgaard S."/>
            <person name="Isbrandt T."/>
            <person name="Kuo A."/>
            <person name="Sato A."/>
            <person name="Lyhne E.K."/>
            <person name="Kogle M.E."/>
            <person name="Wiebenga A."/>
            <person name="Kun R.S."/>
            <person name="Lubbers R.J."/>
            <person name="Makela M.R."/>
            <person name="Barry K."/>
            <person name="Chovatia M."/>
            <person name="Clum A."/>
            <person name="Daum C."/>
            <person name="Haridas S."/>
            <person name="He G."/>
            <person name="LaButti K."/>
            <person name="Lipzen A."/>
            <person name="Mondo S."/>
            <person name="Riley R."/>
            <person name="Salamov A."/>
            <person name="Simmons B.A."/>
            <person name="Magnuson J.K."/>
            <person name="Henrissat B."/>
            <person name="Mortensen U.H."/>
            <person name="Larsen T.O."/>
            <person name="Devries R.P."/>
            <person name="Grigoriev I.V."/>
            <person name="Machida M."/>
            <person name="Baker S.E."/>
            <person name="Andersen M.R."/>
        </authorList>
    </citation>
    <scope>NUCLEOTIDE SEQUENCE [LARGE SCALE GENOMIC DNA]</scope>
    <source>
        <strain evidence="8 9">CBS 117626</strain>
    </source>
</reference>
<comment type="similarity">
    <text evidence="2">Belongs to the cytochrome P450 family.</text>
</comment>
<evidence type="ECO:0000256" key="6">
    <source>
        <dbReference type="ARBA" id="ARBA00023004"/>
    </source>
</evidence>
<dbReference type="Proteomes" id="UP000326950">
    <property type="component" value="Unassembled WGS sequence"/>
</dbReference>
<evidence type="ECO:0000256" key="1">
    <source>
        <dbReference type="ARBA" id="ARBA00001971"/>
    </source>
</evidence>
<keyword evidence="4" id="KW-0479">Metal-binding</keyword>
<evidence type="ECO:0000256" key="3">
    <source>
        <dbReference type="ARBA" id="ARBA00022617"/>
    </source>
</evidence>
<evidence type="ECO:0000256" key="7">
    <source>
        <dbReference type="ARBA" id="ARBA00023033"/>
    </source>
</evidence>
<dbReference type="InterPro" id="IPR047146">
    <property type="entry name" value="Cyt_P450_E_CYP52_fungi"/>
</dbReference>
<evidence type="ECO:0000313" key="8">
    <source>
        <dbReference type="EMBL" id="KAE8167827.1"/>
    </source>
</evidence>
<evidence type="ECO:0000256" key="2">
    <source>
        <dbReference type="ARBA" id="ARBA00010617"/>
    </source>
</evidence>
<keyword evidence="9" id="KW-1185">Reference proteome</keyword>
<keyword evidence="7" id="KW-0503">Monooxygenase</keyword>
<dbReference type="AlphaFoldDB" id="A0A5N6VAQ2"/>
<evidence type="ECO:0000256" key="4">
    <source>
        <dbReference type="ARBA" id="ARBA00022723"/>
    </source>
</evidence>
<keyword evidence="5" id="KW-0560">Oxidoreductase</keyword>
<dbReference type="GO" id="GO:0046872">
    <property type="term" value="F:metal ion binding"/>
    <property type="evidence" value="ECO:0007669"/>
    <property type="project" value="UniProtKB-KW"/>
</dbReference>
<keyword evidence="3" id="KW-0349">Heme</keyword>
<comment type="cofactor">
    <cofactor evidence="1">
        <name>heme</name>
        <dbReference type="ChEBI" id="CHEBI:30413"/>
    </cofactor>
</comment>
<accession>A0A5N6VAQ2</accession>
<proteinExistence type="inferred from homology"/>
<dbReference type="EMBL" id="ML738587">
    <property type="protein sequence ID" value="KAE8167827.1"/>
    <property type="molecule type" value="Genomic_DNA"/>
</dbReference>
<protein>
    <submittedName>
        <fullName evidence="8">Uncharacterized protein</fullName>
    </submittedName>
</protein>
<organism evidence="8 9">
    <name type="scientific">Aspergillus tamarii</name>
    <dbReference type="NCBI Taxonomy" id="41984"/>
    <lineage>
        <taxon>Eukaryota</taxon>
        <taxon>Fungi</taxon>
        <taxon>Dikarya</taxon>
        <taxon>Ascomycota</taxon>
        <taxon>Pezizomycotina</taxon>
        <taxon>Eurotiomycetes</taxon>
        <taxon>Eurotiomycetidae</taxon>
        <taxon>Eurotiales</taxon>
        <taxon>Aspergillaceae</taxon>
        <taxon>Aspergillus</taxon>
        <taxon>Aspergillus subgen. Circumdati</taxon>
    </lineage>
</organism>
<name>A0A5N6VAQ2_ASPTM</name>
<dbReference type="PANTHER" id="PTHR24287">
    <property type="entry name" value="P450, PUTATIVE (EUROFUNG)-RELATED"/>
    <property type="match status" value="1"/>
</dbReference>
<dbReference type="PANTHER" id="PTHR24287:SF1">
    <property type="entry name" value="P450, PUTATIVE (EUROFUNG)-RELATED"/>
    <property type="match status" value="1"/>
</dbReference>
<keyword evidence="6" id="KW-0408">Iron</keyword>
<dbReference type="GO" id="GO:0004497">
    <property type="term" value="F:monooxygenase activity"/>
    <property type="evidence" value="ECO:0007669"/>
    <property type="project" value="UniProtKB-KW"/>
</dbReference>
<evidence type="ECO:0000256" key="5">
    <source>
        <dbReference type="ARBA" id="ARBA00023002"/>
    </source>
</evidence>
<evidence type="ECO:0000313" key="9">
    <source>
        <dbReference type="Proteomes" id="UP000326950"/>
    </source>
</evidence>
<sequence length="149" mass="16181">MELNHWFLARGLGSAYARPSKFPLGLDSVIDMTRAAKNQNILGIWYHSTVDPGNIKAIPATQLNGFEMGPFRTNTLGALLSRGIFTSDGNTILLLARHPGYYSKLHKIIIETLGPYSEDVSSVTFESLKACSHLPIRPLGGPSPTSRGA</sequence>